<dbReference type="PANTHER" id="PTHR43527:SF2">
    <property type="entry name" value="4-DIPHOSPHOCYTIDYL-2-C-METHYL-D-ERYTHRITOL KINASE, CHLOROPLASTIC"/>
    <property type="match status" value="1"/>
</dbReference>
<comment type="catalytic activity">
    <reaction evidence="7">
        <text>4-CDP-2-C-methyl-D-erythritol + ATP = 4-CDP-2-C-methyl-D-erythritol 2-phosphate + ADP + H(+)</text>
        <dbReference type="Rhea" id="RHEA:18437"/>
        <dbReference type="ChEBI" id="CHEBI:15378"/>
        <dbReference type="ChEBI" id="CHEBI:30616"/>
        <dbReference type="ChEBI" id="CHEBI:57823"/>
        <dbReference type="ChEBI" id="CHEBI:57919"/>
        <dbReference type="ChEBI" id="CHEBI:456216"/>
        <dbReference type="EC" id="2.7.1.148"/>
    </reaction>
</comment>
<dbReference type="Pfam" id="PF00288">
    <property type="entry name" value="GHMP_kinases_N"/>
    <property type="match status" value="1"/>
</dbReference>
<dbReference type="EC" id="2.7.1.148" evidence="7"/>
<comment type="pathway">
    <text evidence="7">Isoprenoid biosynthesis; isopentenyl diphosphate biosynthesis via DXP pathway; isopentenyl diphosphate from 1-deoxy-D-xylulose 5-phosphate: step 3/6.</text>
</comment>
<gene>
    <name evidence="7 10" type="primary">ispE</name>
    <name evidence="9" type="ORF">B0181_04355</name>
    <name evidence="10" type="ORF">NCTC10293_01017</name>
</gene>
<evidence type="ECO:0000313" key="12">
    <source>
        <dbReference type="Proteomes" id="UP000255279"/>
    </source>
</evidence>
<dbReference type="InterPro" id="IPR020568">
    <property type="entry name" value="Ribosomal_Su5_D2-typ_SF"/>
</dbReference>
<dbReference type="Proteomes" id="UP000190435">
    <property type="component" value="Unassembled WGS sequence"/>
</dbReference>
<dbReference type="EMBL" id="MUXU01000027">
    <property type="protein sequence ID" value="OOR90833.1"/>
    <property type="molecule type" value="Genomic_DNA"/>
</dbReference>
<dbReference type="InterPro" id="IPR036554">
    <property type="entry name" value="GHMP_kinase_C_sf"/>
</dbReference>
<dbReference type="Gene3D" id="3.30.70.890">
    <property type="entry name" value="GHMP kinase, C-terminal domain"/>
    <property type="match status" value="1"/>
</dbReference>
<feature type="binding site" evidence="7">
    <location>
        <begin position="100"/>
        <end position="110"/>
    </location>
    <ligand>
        <name>ATP</name>
        <dbReference type="ChEBI" id="CHEBI:30616"/>
    </ligand>
</feature>
<evidence type="ECO:0000256" key="6">
    <source>
        <dbReference type="ARBA" id="ARBA00023229"/>
    </source>
</evidence>
<dbReference type="RefSeq" id="WP_078276263.1">
    <property type="nucleotide sequence ID" value="NZ_MUXU01000027.1"/>
</dbReference>
<evidence type="ECO:0000256" key="2">
    <source>
        <dbReference type="ARBA" id="ARBA00022679"/>
    </source>
</evidence>
<dbReference type="GO" id="GO:0050515">
    <property type="term" value="F:4-(cytidine 5'-diphospho)-2-C-methyl-D-erythritol kinase activity"/>
    <property type="evidence" value="ECO:0007669"/>
    <property type="project" value="UniProtKB-UniRule"/>
</dbReference>
<protein>
    <recommendedName>
        <fullName evidence="1 7">4-diphosphocytidyl-2-C-methyl-D-erythritol kinase</fullName>
        <shortName evidence="7">CMK</shortName>
        <ecNumber evidence="7">2.7.1.148</ecNumber>
    </recommendedName>
    <alternativeName>
        <fullName evidence="7">4-(cytidine-5'-diphospho)-2-C-methyl-D-erythritol kinase</fullName>
    </alternativeName>
</protein>
<feature type="active site" evidence="7">
    <location>
        <position position="142"/>
    </location>
</feature>
<dbReference type="Gene3D" id="3.30.230.10">
    <property type="match status" value="1"/>
</dbReference>
<dbReference type="GO" id="GO:0005524">
    <property type="term" value="F:ATP binding"/>
    <property type="evidence" value="ECO:0007669"/>
    <property type="project" value="UniProtKB-UniRule"/>
</dbReference>
<feature type="domain" description="GHMP kinase N-terminal" evidence="8">
    <location>
        <begin position="71"/>
        <end position="149"/>
    </location>
</feature>
<dbReference type="GO" id="GO:0016114">
    <property type="term" value="P:terpenoid biosynthetic process"/>
    <property type="evidence" value="ECO:0007669"/>
    <property type="project" value="UniProtKB-UniRule"/>
</dbReference>
<comment type="similarity">
    <text evidence="7">Belongs to the GHMP kinase family. IspE subfamily.</text>
</comment>
<evidence type="ECO:0000313" key="10">
    <source>
        <dbReference type="EMBL" id="STZ10666.1"/>
    </source>
</evidence>
<reference evidence="9 11" key="1">
    <citation type="submission" date="2017-02" db="EMBL/GenBank/DDBJ databases">
        <title>Draft genome sequence of Moraxella caviae CCUG 355 type strain.</title>
        <authorList>
            <person name="Engstrom-Jakobsson H."/>
            <person name="Salva-Serra F."/>
            <person name="Thorell K."/>
            <person name="Gonzales-Siles L."/>
            <person name="Karlsson R."/>
            <person name="Boulund F."/>
            <person name="Engstrand L."/>
            <person name="Moore E."/>
        </authorList>
    </citation>
    <scope>NUCLEOTIDE SEQUENCE [LARGE SCALE GENOMIC DNA]</scope>
    <source>
        <strain evidence="9 11">CCUG 355</strain>
    </source>
</reference>
<dbReference type="HAMAP" id="MF_00061">
    <property type="entry name" value="IspE"/>
    <property type="match status" value="1"/>
</dbReference>
<dbReference type="InterPro" id="IPR014721">
    <property type="entry name" value="Ribsml_uS5_D2-typ_fold_subgr"/>
</dbReference>
<dbReference type="NCBIfam" id="TIGR00154">
    <property type="entry name" value="ispE"/>
    <property type="match status" value="1"/>
</dbReference>
<evidence type="ECO:0000313" key="9">
    <source>
        <dbReference type="EMBL" id="OOR90833.1"/>
    </source>
</evidence>
<dbReference type="SUPFAM" id="SSF54211">
    <property type="entry name" value="Ribosomal protein S5 domain 2-like"/>
    <property type="match status" value="1"/>
</dbReference>
<name>A0A1T0A4Y6_9GAMM</name>
<evidence type="ECO:0000256" key="5">
    <source>
        <dbReference type="ARBA" id="ARBA00022840"/>
    </source>
</evidence>
<accession>A0A1T0A4Y6</accession>
<dbReference type="PANTHER" id="PTHR43527">
    <property type="entry name" value="4-DIPHOSPHOCYTIDYL-2-C-METHYL-D-ERYTHRITOL KINASE, CHLOROPLASTIC"/>
    <property type="match status" value="1"/>
</dbReference>
<evidence type="ECO:0000256" key="1">
    <source>
        <dbReference type="ARBA" id="ARBA00017473"/>
    </source>
</evidence>
<dbReference type="UniPathway" id="UPA00056">
    <property type="reaction ID" value="UER00094"/>
</dbReference>
<keyword evidence="6 7" id="KW-0414">Isoprene biosynthesis</keyword>
<evidence type="ECO:0000313" key="11">
    <source>
        <dbReference type="Proteomes" id="UP000190435"/>
    </source>
</evidence>
<comment type="function">
    <text evidence="7">Catalyzes the phosphorylation of the position 2 hydroxy group of 4-diphosphocytidyl-2C-methyl-D-erythritol.</text>
</comment>
<dbReference type="SUPFAM" id="SSF55060">
    <property type="entry name" value="GHMP Kinase, C-terminal domain"/>
    <property type="match status" value="1"/>
</dbReference>
<dbReference type="AlphaFoldDB" id="A0A1T0A4Y6"/>
<dbReference type="EMBL" id="UGQE01000001">
    <property type="protein sequence ID" value="STZ10666.1"/>
    <property type="molecule type" value="Genomic_DNA"/>
</dbReference>
<dbReference type="PIRSF" id="PIRSF010376">
    <property type="entry name" value="IspE"/>
    <property type="match status" value="1"/>
</dbReference>
<keyword evidence="4 7" id="KW-0418">Kinase</keyword>
<evidence type="ECO:0000256" key="3">
    <source>
        <dbReference type="ARBA" id="ARBA00022741"/>
    </source>
</evidence>
<keyword evidence="5 7" id="KW-0067">ATP-binding</keyword>
<keyword evidence="11" id="KW-1185">Reference proteome</keyword>
<keyword evidence="2 7" id="KW-0808">Transferase</keyword>
<dbReference type="OrthoDB" id="9809438at2"/>
<dbReference type="Proteomes" id="UP000255279">
    <property type="component" value="Unassembled WGS sequence"/>
</dbReference>
<organism evidence="9 11">
    <name type="scientific">Moraxella caviae</name>
    <dbReference type="NCBI Taxonomy" id="34060"/>
    <lineage>
        <taxon>Bacteria</taxon>
        <taxon>Pseudomonadati</taxon>
        <taxon>Pseudomonadota</taxon>
        <taxon>Gammaproteobacteria</taxon>
        <taxon>Moraxellales</taxon>
        <taxon>Moraxellaceae</taxon>
        <taxon>Moraxella</taxon>
    </lineage>
</organism>
<evidence type="ECO:0000256" key="7">
    <source>
        <dbReference type="HAMAP-Rule" id="MF_00061"/>
    </source>
</evidence>
<sequence length="305" mass="32394">MQTLSLFSPAKINLFLHITGQRDDGYHNLQSVFRALNFGDELEFTLLSASDDVPLVTLIGADGLTETAADNLIVKAAALLADNYPKAAKPVTITLNKRIPTGAGLGGGSSNCAATLVALNVLWELDLPLDELLLLAAALGADVPFFVFAQCQHPDAIATGIGEQLTEITLPDCDYLLLLPEVHLATAELFCDLNLRKDAPIIDDLPAQVSDFAEQFNPPFHNAFEPIATAYAPDVAAALNYLRTLEPAAGGVARMTGTGSAVYLPIVASVDADTRQAWLERAPSRAFIVSNLKTAEPNAADVADK</sequence>
<keyword evidence="3 7" id="KW-0547">Nucleotide-binding</keyword>
<dbReference type="GO" id="GO:0019288">
    <property type="term" value="P:isopentenyl diphosphate biosynthetic process, methylerythritol 4-phosphate pathway"/>
    <property type="evidence" value="ECO:0007669"/>
    <property type="project" value="UniProtKB-UniRule"/>
</dbReference>
<proteinExistence type="inferred from homology"/>
<dbReference type="STRING" id="34060.B0181_04355"/>
<evidence type="ECO:0000259" key="8">
    <source>
        <dbReference type="Pfam" id="PF00288"/>
    </source>
</evidence>
<evidence type="ECO:0000256" key="4">
    <source>
        <dbReference type="ARBA" id="ARBA00022777"/>
    </source>
</evidence>
<dbReference type="InterPro" id="IPR004424">
    <property type="entry name" value="IspE"/>
</dbReference>
<feature type="active site" evidence="7">
    <location>
        <position position="11"/>
    </location>
</feature>
<dbReference type="InterPro" id="IPR006204">
    <property type="entry name" value="GHMP_kinase_N_dom"/>
</dbReference>
<reference evidence="10 12" key="2">
    <citation type="submission" date="2018-06" db="EMBL/GenBank/DDBJ databases">
        <authorList>
            <consortium name="Pathogen Informatics"/>
            <person name="Doyle S."/>
        </authorList>
    </citation>
    <scope>NUCLEOTIDE SEQUENCE [LARGE SCALE GENOMIC DNA]</scope>
    <source>
        <strain evidence="10 12">NCTC10293</strain>
    </source>
</reference>